<protein>
    <recommendedName>
        <fullName evidence="3">Transglutaminase-like domain-containing protein</fullName>
    </recommendedName>
</protein>
<proteinExistence type="predicted"/>
<name>A0AAW5US39_9BACT</name>
<comment type="caution">
    <text evidence="1">The sequence shown here is derived from an EMBL/GenBank/DDBJ whole genome shotgun (WGS) entry which is preliminary data.</text>
</comment>
<accession>A0AAW5US39</accession>
<dbReference type="EMBL" id="JAPDVH010000001">
    <property type="protein sequence ID" value="MCW4156579.1"/>
    <property type="molecule type" value="Genomic_DNA"/>
</dbReference>
<reference evidence="1" key="1">
    <citation type="submission" date="2022-11" db="EMBL/GenBank/DDBJ databases">
        <title>Genomic repertoires linked with pathogenic potency of arthritogenic Prevotella copri isolated from the gut of rheumatoid arthritis patients.</title>
        <authorList>
            <person name="Nii T."/>
            <person name="Maeda Y."/>
            <person name="Motooka D."/>
            <person name="Naito M."/>
            <person name="Matsumoto Y."/>
            <person name="Ogawa T."/>
            <person name="Oguro-Igashira E."/>
            <person name="Kishikawa T."/>
            <person name="Yamashita M."/>
            <person name="Koizumi S."/>
            <person name="Kurakawa T."/>
            <person name="Okumura R."/>
            <person name="Kayama H."/>
            <person name="Murakami M."/>
            <person name="Sakaguchi T."/>
            <person name="Das B."/>
            <person name="Nakamura S."/>
            <person name="Okada Y."/>
            <person name="Kumanogoh A."/>
            <person name="Takeda K."/>
        </authorList>
    </citation>
    <scope>NUCLEOTIDE SEQUENCE</scope>
    <source>
        <strain evidence="1">H012_8</strain>
    </source>
</reference>
<dbReference type="Proteomes" id="UP001209168">
    <property type="component" value="Unassembled WGS sequence"/>
</dbReference>
<evidence type="ECO:0008006" key="3">
    <source>
        <dbReference type="Google" id="ProtNLM"/>
    </source>
</evidence>
<gene>
    <name evidence="1" type="ORF">ONT23_13820</name>
</gene>
<evidence type="ECO:0000313" key="2">
    <source>
        <dbReference type="Proteomes" id="UP001209168"/>
    </source>
</evidence>
<dbReference type="AlphaFoldDB" id="A0AAW5US39"/>
<dbReference type="PANTHER" id="PTHR35532">
    <property type="entry name" value="SIMILAR TO POLYHYDROXYALKANOATE DEPOLYMERASE"/>
    <property type="match status" value="1"/>
</dbReference>
<evidence type="ECO:0000313" key="1">
    <source>
        <dbReference type="EMBL" id="MCW4156579.1"/>
    </source>
</evidence>
<dbReference type="PANTHER" id="PTHR35532:SF5">
    <property type="entry name" value="CARBOHYDRATE-BINDING DOMAIN-CONTAINING PROTEIN"/>
    <property type="match status" value="1"/>
</dbReference>
<organism evidence="1 2">
    <name type="scientific">Segatella copri</name>
    <dbReference type="NCBI Taxonomy" id="165179"/>
    <lineage>
        <taxon>Bacteria</taxon>
        <taxon>Pseudomonadati</taxon>
        <taxon>Bacteroidota</taxon>
        <taxon>Bacteroidia</taxon>
        <taxon>Bacteroidales</taxon>
        <taxon>Prevotellaceae</taxon>
        <taxon>Segatella</taxon>
    </lineage>
</organism>
<dbReference type="RefSeq" id="WP_264902132.1">
    <property type="nucleotide sequence ID" value="NZ_JAPDVH010000001.1"/>
</dbReference>
<sequence length="412" mass="47922">MKINKKKAQIAICIALALGIVANIFTYTTFFPLFRGAGMNFLSIEKVLAYYYLQDNKEKKAAALFLLQNITNHNYYQSEAISNFTSQICQADTIIKEQQMNKLWNLYKIYNHVQRQFDIKSLSGSMLIDNINFSYKVWKTSKWKNEIDFHIFCNYILPYRVMGEKPEKGWKEFLFSTYSPLIHNVSDLKRAFFLVHDSIEKQLKHAAYDYPYQLNPYEMQNIMKGDCMQRCIYEVAVMRSLGIPAVIDGIDCWANYSKNGHSWVALVTKNGTYTVSKNDSCARMNNTIDASIFELKKSVPSDFPYDTTFKKRCAKVIRYHYATQSNNYNDYNAPENIYQHFSDTHTEDVSAAYGFIGELSFPAKKEKYCYLCTYRTGRGWLPIAFTKAQKGYYKFKNLGDSIVEPTLKRGIF</sequence>